<dbReference type="EMBL" id="NMVO01000014">
    <property type="protein sequence ID" value="OYO12657.1"/>
    <property type="molecule type" value="Genomic_DNA"/>
</dbReference>
<evidence type="ECO:0000313" key="5">
    <source>
        <dbReference type="Proteomes" id="UP000215896"/>
    </source>
</evidence>
<feature type="domain" description="CT398-like coiled coil hairpin" evidence="3">
    <location>
        <begin position="1"/>
        <end position="178"/>
    </location>
</feature>
<feature type="coiled-coil region" evidence="1">
    <location>
        <begin position="28"/>
        <end position="55"/>
    </location>
</feature>
<dbReference type="Gene3D" id="1.10.287.1490">
    <property type="match status" value="1"/>
</dbReference>
<proteinExistence type="predicted"/>
<evidence type="ECO:0000259" key="2">
    <source>
        <dbReference type="Pfam" id="PF02591"/>
    </source>
</evidence>
<dbReference type="InterPro" id="IPR003743">
    <property type="entry name" value="Zf-RING_7"/>
</dbReference>
<dbReference type="Pfam" id="PF02591">
    <property type="entry name" value="Zn_ribbon_9"/>
    <property type="match status" value="1"/>
</dbReference>
<feature type="domain" description="C4-type zinc ribbon" evidence="2">
    <location>
        <begin position="189"/>
        <end position="223"/>
    </location>
</feature>
<keyword evidence="5" id="KW-1185">Reference proteome</keyword>
<accession>A0A255G9R0</accession>
<sequence length="231" mass="25550">MDTEIAQLQHQRGALPEHQQIAGMLADRKQLLGDYTEAETRVSDLQRDQAKAEADLEPVRARKVRDQERIDSGAITDPKALRGLIDEVEHLTRRISDLEDAELEVMEELEQATSRFGELQQRRGTLEDEIRALMRTRDGQVGELDTKIEHAGTERETIAAKIPEALLAAYEKTRASKGGVGAAELVHGRCSGCRLDLNAADLRAYAAAPADEVLRCEECGRILVRTANSGL</sequence>
<reference evidence="4 5" key="1">
    <citation type="submission" date="2017-07" db="EMBL/GenBank/DDBJ databases">
        <title>Draft whole genome sequences of clinical Proprionibacteriaceae strains.</title>
        <authorList>
            <person name="Bernier A.-M."/>
            <person name="Bernard K."/>
            <person name="Domingo M.-C."/>
        </authorList>
    </citation>
    <scope>NUCLEOTIDE SEQUENCE [LARGE SCALE GENOMIC DNA]</scope>
    <source>
        <strain evidence="4 5">NML 030167</strain>
    </source>
</reference>
<name>A0A255G9R0_9ACTN</name>
<dbReference type="OrthoDB" id="9784388at2"/>
<evidence type="ECO:0000313" key="4">
    <source>
        <dbReference type="EMBL" id="OYO12657.1"/>
    </source>
</evidence>
<dbReference type="InterPro" id="IPR052376">
    <property type="entry name" value="Oxidative_Scav/Glycosyltrans"/>
</dbReference>
<protein>
    <submittedName>
        <fullName evidence="4">Uncharacterized protein</fullName>
    </submittedName>
</protein>
<dbReference type="PANTHER" id="PTHR39082">
    <property type="entry name" value="PHOSPHOLIPASE C-BETA-2-RELATED"/>
    <property type="match status" value="1"/>
</dbReference>
<gene>
    <name evidence="4" type="ORF">CGZ94_12130</name>
</gene>
<feature type="coiled-coil region" evidence="1">
    <location>
        <begin position="81"/>
        <end position="136"/>
    </location>
</feature>
<dbReference type="Proteomes" id="UP000215896">
    <property type="component" value="Unassembled WGS sequence"/>
</dbReference>
<organism evidence="4 5">
    <name type="scientific">Enemella evansiae</name>
    <dbReference type="NCBI Taxonomy" id="2016499"/>
    <lineage>
        <taxon>Bacteria</taxon>
        <taxon>Bacillati</taxon>
        <taxon>Actinomycetota</taxon>
        <taxon>Actinomycetes</taxon>
        <taxon>Propionibacteriales</taxon>
        <taxon>Propionibacteriaceae</taxon>
        <taxon>Enemella</taxon>
    </lineage>
</organism>
<comment type="caution">
    <text evidence="4">The sequence shown here is derived from an EMBL/GenBank/DDBJ whole genome shotgun (WGS) entry which is preliminary data.</text>
</comment>
<dbReference type="Pfam" id="PF24481">
    <property type="entry name" value="CT398_CC"/>
    <property type="match status" value="1"/>
</dbReference>
<dbReference type="InterPro" id="IPR056003">
    <property type="entry name" value="CT398_CC_hairpin"/>
</dbReference>
<evidence type="ECO:0000259" key="3">
    <source>
        <dbReference type="Pfam" id="PF24481"/>
    </source>
</evidence>
<dbReference type="PANTHER" id="PTHR39082:SF1">
    <property type="entry name" value="SCAVENGER RECEPTOR CLASS A MEMBER 3"/>
    <property type="match status" value="1"/>
</dbReference>
<dbReference type="RefSeq" id="WP_094403361.1">
    <property type="nucleotide sequence ID" value="NZ_NMVL01000025.1"/>
</dbReference>
<keyword evidence="1" id="KW-0175">Coiled coil</keyword>
<evidence type="ECO:0000256" key="1">
    <source>
        <dbReference type="SAM" id="Coils"/>
    </source>
</evidence>
<dbReference type="AlphaFoldDB" id="A0A255G9R0"/>